<gene>
    <name evidence="1" type="ORF">BDR25DRAFT_356802</name>
</gene>
<reference evidence="1" key="1">
    <citation type="journal article" date="2020" name="Stud. Mycol.">
        <title>101 Dothideomycetes genomes: a test case for predicting lifestyles and emergence of pathogens.</title>
        <authorList>
            <person name="Haridas S."/>
            <person name="Albert R."/>
            <person name="Binder M."/>
            <person name="Bloem J."/>
            <person name="Labutti K."/>
            <person name="Salamov A."/>
            <person name="Andreopoulos B."/>
            <person name="Baker S."/>
            <person name="Barry K."/>
            <person name="Bills G."/>
            <person name="Bluhm B."/>
            <person name="Cannon C."/>
            <person name="Castanera R."/>
            <person name="Culley D."/>
            <person name="Daum C."/>
            <person name="Ezra D."/>
            <person name="Gonzalez J."/>
            <person name="Henrissat B."/>
            <person name="Kuo A."/>
            <person name="Liang C."/>
            <person name="Lipzen A."/>
            <person name="Lutzoni F."/>
            <person name="Magnuson J."/>
            <person name="Mondo S."/>
            <person name="Nolan M."/>
            <person name="Ohm R."/>
            <person name="Pangilinan J."/>
            <person name="Park H.-J."/>
            <person name="Ramirez L."/>
            <person name="Alfaro M."/>
            <person name="Sun H."/>
            <person name="Tritt A."/>
            <person name="Yoshinaga Y."/>
            <person name="Zwiers L.-H."/>
            <person name="Turgeon B."/>
            <person name="Goodwin S."/>
            <person name="Spatafora J."/>
            <person name="Crous P."/>
            <person name="Grigoriev I."/>
        </authorList>
    </citation>
    <scope>NUCLEOTIDE SEQUENCE</scope>
    <source>
        <strain evidence="1">ATCC 200398</strain>
    </source>
</reference>
<comment type="caution">
    <text evidence="1">The sequence shown here is derived from an EMBL/GenBank/DDBJ whole genome shotgun (WGS) entry which is preliminary data.</text>
</comment>
<protein>
    <submittedName>
        <fullName evidence="1">Uncharacterized protein</fullName>
    </submittedName>
</protein>
<dbReference type="EMBL" id="MU003513">
    <property type="protein sequence ID" value="KAF2469038.1"/>
    <property type="molecule type" value="Genomic_DNA"/>
</dbReference>
<name>A0ACB6QPY5_9PLEO</name>
<accession>A0ACB6QPY5</accession>
<proteinExistence type="predicted"/>
<sequence>MAEGPIRSAERNTFTNDTGLDHFLGQCMHFDTRYFKLLCYVISFSSISQYKSHRHPPISFTPFTRSAMDMNCQTFTSHPIYCSHPSLQSRPEGILEPFAEAIEYLAAAKSTTKAHVLYVFVGAKQLPLLLTQTHTFYCSLDRGFGNDKIPTLWYRGIGYLNPDLRLWESFANSDGSPWERSPTTGRSDGIF</sequence>
<keyword evidence="2" id="KW-1185">Reference proteome</keyword>
<evidence type="ECO:0000313" key="2">
    <source>
        <dbReference type="Proteomes" id="UP000799755"/>
    </source>
</evidence>
<evidence type="ECO:0000313" key="1">
    <source>
        <dbReference type="EMBL" id="KAF2469038.1"/>
    </source>
</evidence>
<dbReference type="Proteomes" id="UP000799755">
    <property type="component" value="Unassembled WGS sequence"/>
</dbReference>
<organism evidence="1 2">
    <name type="scientific">Lindgomyces ingoldianus</name>
    <dbReference type="NCBI Taxonomy" id="673940"/>
    <lineage>
        <taxon>Eukaryota</taxon>
        <taxon>Fungi</taxon>
        <taxon>Dikarya</taxon>
        <taxon>Ascomycota</taxon>
        <taxon>Pezizomycotina</taxon>
        <taxon>Dothideomycetes</taxon>
        <taxon>Pleosporomycetidae</taxon>
        <taxon>Pleosporales</taxon>
        <taxon>Lindgomycetaceae</taxon>
        <taxon>Lindgomyces</taxon>
    </lineage>
</organism>